<keyword evidence="1" id="KW-0472">Membrane</keyword>
<name>A0A2P4NVJ8_RHIID</name>
<accession>A0A2P4NVJ8</accession>
<keyword evidence="3" id="KW-1185">Reference proteome</keyword>
<gene>
    <name evidence="2" type="ORF">GLOIN_2v1739063</name>
</gene>
<comment type="caution">
    <text evidence="2">The sequence shown here is derived from an EMBL/GenBank/DDBJ whole genome shotgun (WGS) entry which is preliminary data.</text>
</comment>
<feature type="transmembrane region" description="Helical" evidence="1">
    <location>
        <begin position="36"/>
        <end position="55"/>
    </location>
</feature>
<feature type="transmembrane region" description="Helical" evidence="1">
    <location>
        <begin position="12"/>
        <end position="30"/>
    </location>
</feature>
<evidence type="ECO:0000313" key="3">
    <source>
        <dbReference type="Proteomes" id="UP000018888"/>
    </source>
</evidence>
<dbReference type="AlphaFoldDB" id="A0A2P4NVJ8"/>
<keyword evidence="1" id="KW-0812">Transmembrane</keyword>
<keyword evidence="1" id="KW-1133">Transmembrane helix</keyword>
<proteinExistence type="predicted"/>
<reference evidence="2 3" key="2">
    <citation type="journal article" date="2018" name="New Phytol.">
        <title>High intraspecific genome diversity in the model arbuscular mycorrhizal symbiont Rhizophagus irregularis.</title>
        <authorList>
            <person name="Chen E.C.H."/>
            <person name="Morin E."/>
            <person name="Beaudet D."/>
            <person name="Noel J."/>
            <person name="Yildirir G."/>
            <person name="Ndikumana S."/>
            <person name="Charron P."/>
            <person name="St-Onge C."/>
            <person name="Giorgi J."/>
            <person name="Kruger M."/>
            <person name="Marton T."/>
            <person name="Ropars J."/>
            <person name="Grigoriev I.V."/>
            <person name="Hainaut M."/>
            <person name="Henrissat B."/>
            <person name="Roux C."/>
            <person name="Martin F."/>
            <person name="Corradi N."/>
        </authorList>
    </citation>
    <scope>NUCLEOTIDE SEQUENCE [LARGE SCALE GENOMIC DNA]</scope>
    <source>
        <strain evidence="2 3">DAOM 197198</strain>
    </source>
</reference>
<evidence type="ECO:0000256" key="1">
    <source>
        <dbReference type="SAM" id="Phobius"/>
    </source>
</evidence>
<dbReference type="Proteomes" id="UP000018888">
    <property type="component" value="Unassembled WGS sequence"/>
</dbReference>
<dbReference type="EMBL" id="AUPC02000689">
    <property type="protein sequence ID" value="POG57098.1"/>
    <property type="molecule type" value="Genomic_DNA"/>
</dbReference>
<organism evidence="2 3">
    <name type="scientific">Rhizophagus irregularis (strain DAOM 181602 / DAOM 197198 / MUCL 43194)</name>
    <name type="common">Arbuscular mycorrhizal fungus</name>
    <name type="synonym">Glomus intraradices</name>
    <dbReference type="NCBI Taxonomy" id="747089"/>
    <lineage>
        <taxon>Eukaryota</taxon>
        <taxon>Fungi</taxon>
        <taxon>Fungi incertae sedis</taxon>
        <taxon>Mucoromycota</taxon>
        <taxon>Glomeromycotina</taxon>
        <taxon>Glomeromycetes</taxon>
        <taxon>Glomerales</taxon>
        <taxon>Glomeraceae</taxon>
        <taxon>Rhizophagus</taxon>
    </lineage>
</organism>
<sequence length="71" mass="9028">MIFDVIYSPYYHMFFSLFNLFMLCFVYQILSDLLFFIIFIIISLLMFRFHIHLLFKMYKKYLYEFCLELIY</sequence>
<evidence type="ECO:0000313" key="2">
    <source>
        <dbReference type="EMBL" id="POG57098.1"/>
    </source>
</evidence>
<protein>
    <submittedName>
        <fullName evidence="2">Uncharacterized protein</fullName>
    </submittedName>
</protein>
<reference evidence="2 3" key="1">
    <citation type="journal article" date="2013" name="Proc. Natl. Acad. Sci. U.S.A.">
        <title>Genome of an arbuscular mycorrhizal fungus provides insight into the oldest plant symbiosis.</title>
        <authorList>
            <person name="Tisserant E."/>
            <person name="Malbreil M."/>
            <person name="Kuo A."/>
            <person name="Kohler A."/>
            <person name="Symeonidi A."/>
            <person name="Balestrini R."/>
            <person name="Charron P."/>
            <person name="Duensing N."/>
            <person name="Frei Dit Frey N."/>
            <person name="Gianinazzi-Pearson V."/>
            <person name="Gilbert L.B."/>
            <person name="Handa Y."/>
            <person name="Herr J.R."/>
            <person name="Hijri M."/>
            <person name="Koul R."/>
            <person name="Kawaguchi M."/>
            <person name="Krajinski F."/>
            <person name="Lammers P.J."/>
            <person name="Masclaux F.G."/>
            <person name="Murat C."/>
            <person name="Morin E."/>
            <person name="Ndikumana S."/>
            <person name="Pagni M."/>
            <person name="Petitpierre D."/>
            <person name="Requena N."/>
            <person name="Rosikiewicz P."/>
            <person name="Riley R."/>
            <person name="Saito K."/>
            <person name="San Clemente H."/>
            <person name="Shapiro H."/>
            <person name="van Tuinen D."/>
            <person name="Becard G."/>
            <person name="Bonfante P."/>
            <person name="Paszkowski U."/>
            <person name="Shachar-Hill Y.Y."/>
            <person name="Tuskan G.A."/>
            <person name="Young P.W."/>
            <person name="Sanders I.R."/>
            <person name="Henrissat B."/>
            <person name="Rensing S.A."/>
            <person name="Grigoriev I.V."/>
            <person name="Corradi N."/>
            <person name="Roux C."/>
            <person name="Martin F."/>
        </authorList>
    </citation>
    <scope>NUCLEOTIDE SEQUENCE [LARGE SCALE GENOMIC DNA]</scope>
    <source>
        <strain evidence="2 3">DAOM 197198</strain>
    </source>
</reference>